<reference evidence="1" key="1">
    <citation type="journal article" date="2017" name="Appl. Environ. Microbiol.">
        <title>Molecular characterization of an Endozoicomonas-like organism causing infection in king scallop Pecten maximus L.</title>
        <authorList>
            <person name="Cano I."/>
            <person name="van Aerle R."/>
            <person name="Ross S."/>
            <person name="Verner-Jeffreys D.W."/>
            <person name="Paley R.K."/>
            <person name="Rimmer G."/>
            <person name="Ryder D."/>
            <person name="Hooper P."/>
            <person name="Stone D."/>
            <person name="Feist S.W."/>
        </authorList>
    </citation>
    <scope>NUCLEOTIDE SEQUENCE</scope>
</reference>
<accession>A0A2H9TBT1</accession>
<protein>
    <recommendedName>
        <fullName evidence="2">Lipoprotein</fullName>
    </recommendedName>
</protein>
<name>A0A2H9TBT1_9ZZZZ</name>
<sequence>MKYIAAVLVGLVLAGCTTKSIINGAIQRGTFSFSRATSSDYDFDVKLERVRDINWDVANKDDRLMIIKQMLGSVCPNPKIIDEEFISRGTTWGFKAGSYLIKVSCPK</sequence>
<evidence type="ECO:0000313" key="1">
    <source>
        <dbReference type="EMBL" id="PJE80657.1"/>
    </source>
</evidence>
<organism evidence="1">
    <name type="scientific">invertebrate metagenome</name>
    <dbReference type="NCBI Taxonomy" id="1711999"/>
    <lineage>
        <taxon>unclassified sequences</taxon>
        <taxon>metagenomes</taxon>
        <taxon>organismal metagenomes</taxon>
    </lineage>
</organism>
<dbReference type="EMBL" id="NSIT01000009">
    <property type="protein sequence ID" value="PJE80657.1"/>
    <property type="molecule type" value="Genomic_DNA"/>
</dbReference>
<dbReference type="PROSITE" id="PS51257">
    <property type="entry name" value="PROKAR_LIPOPROTEIN"/>
    <property type="match status" value="1"/>
</dbReference>
<evidence type="ECO:0008006" key="2">
    <source>
        <dbReference type="Google" id="ProtNLM"/>
    </source>
</evidence>
<comment type="caution">
    <text evidence="1">The sequence shown here is derived from an EMBL/GenBank/DDBJ whole genome shotgun (WGS) entry which is preliminary data.</text>
</comment>
<proteinExistence type="predicted"/>
<gene>
    <name evidence="1" type="ORF">CI610_00318</name>
</gene>
<dbReference type="AlphaFoldDB" id="A0A2H9TBT1"/>